<dbReference type="EMBL" id="CP002038">
    <property type="protein sequence ID" value="ADM98892.1"/>
    <property type="molecule type" value="Genomic_DNA"/>
</dbReference>
<organism evidence="2 3">
    <name type="scientific">Dickeya dadantii (strain 3937)</name>
    <name type="common">Erwinia chrysanthemi (strain 3937)</name>
    <dbReference type="NCBI Taxonomy" id="198628"/>
    <lineage>
        <taxon>Bacteria</taxon>
        <taxon>Pseudomonadati</taxon>
        <taxon>Pseudomonadota</taxon>
        <taxon>Gammaproteobacteria</taxon>
        <taxon>Enterobacterales</taxon>
        <taxon>Pectobacteriaceae</taxon>
        <taxon>Dickeya</taxon>
    </lineage>
</organism>
<keyword evidence="1" id="KW-0472">Membrane</keyword>
<dbReference type="eggNOG" id="ENOG502ZEHK">
    <property type="taxonomic scope" value="Bacteria"/>
</dbReference>
<accession>E0SG37</accession>
<gene>
    <name evidence="2" type="ordered locus">Dda3937_04107</name>
</gene>
<keyword evidence="3" id="KW-1185">Reference proteome</keyword>
<feature type="transmembrane region" description="Helical" evidence="1">
    <location>
        <begin position="37"/>
        <end position="59"/>
    </location>
</feature>
<dbReference type="HOGENOM" id="CLU_1097243_0_0_6"/>
<keyword evidence="1" id="KW-1133">Transmembrane helix</keyword>
<feature type="transmembrane region" description="Helical" evidence="1">
    <location>
        <begin position="65"/>
        <end position="89"/>
    </location>
</feature>
<sequence length="281" mass="30052">MSMNSQGISAPEITTLTGDHVDYLSNRVIMMTSKKRLINLLFLPIAINMVSINPSYALTSAQYKTLIYGLAAGGAWAGWGTLNAVLAYIERGGGELTTTDGANIFAAICGANAAVVFRSWRPPTDPISAANIMLAAVKAGAVTATASTCRWVSNAVLKTVFSNDQAQVASMNAQEKSVVYHDANVLISLKAKLENQIDVAARKDKAADDSAATYRHECSYGIVSVHCNDLAEQAYLTSNAAKVANIAVRQTAWDIANTALKIAHEEHDFISSQNKMSPRPK</sequence>
<evidence type="ECO:0000313" key="3">
    <source>
        <dbReference type="Proteomes" id="UP000006859"/>
    </source>
</evidence>
<protein>
    <submittedName>
        <fullName evidence="2">Uncharacterized protein</fullName>
    </submittedName>
</protein>
<reference evidence="2 3" key="1">
    <citation type="journal article" date="2011" name="J. Bacteriol.">
        <title>Genome sequence of the plant-pathogenic bacterium Dickeya dadantii 3937.</title>
        <authorList>
            <person name="Glasner J.D."/>
            <person name="Yang C.H."/>
            <person name="Reverchon S."/>
            <person name="Hugouvieux-Cotte-Pattat N."/>
            <person name="Condemine G."/>
            <person name="Bohin J.P."/>
            <person name="Van Gijsegem F."/>
            <person name="Yang S."/>
            <person name="Franza T."/>
            <person name="Expert D."/>
            <person name="Plunkett G. III"/>
            <person name="San Francisco M.J."/>
            <person name="Charkowski A.O."/>
            <person name="Py B."/>
            <person name="Bell K."/>
            <person name="Rauscher L."/>
            <person name="Rodriguez-Palenzuela P."/>
            <person name="Toussaint A."/>
            <person name="Holeva M.C."/>
            <person name="He S.Y."/>
            <person name="Douet V."/>
            <person name="Boccara M."/>
            <person name="Blanco C."/>
            <person name="Toth I."/>
            <person name="Anderson B.D."/>
            <person name="Biehl B.S."/>
            <person name="Mau B."/>
            <person name="Flynn S.M."/>
            <person name="Barras F."/>
            <person name="Lindeberg M."/>
            <person name="Birch P.R."/>
            <person name="Tsuyumu S."/>
            <person name="Shi X."/>
            <person name="Hibbing M."/>
            <person name="Yap M.N."/>
            <person name="Carpentier M."/>
            <person name="Dassa E."/>
            <person name="Umehara M."/>
            <person name="Kim J.F."/>
            <person name="Rusch M."/>
            <person name="Soni P."/>
            <person name="Mayhew G.F."/>
            <person name="Fouts D.E."/>
            <person name="Gill S.R."/>
            <person name="Blattner F.R."/>
            <person name="Keen N.T."/>
            <person name="Perna N.T."/>
        </authorList>
    </citation>
    <scope>NUCLEOTIDE SEQUENCE [LARGE SCALE GENOMIC DNA]</scope>
    <source>
        <strain evidence="2 3">3937</strain>
    </source>
</reference>
<proteinExistence type="predicted"/>
<keyword evidence="1" id="KW-0812">Transmembrane</keyword>
<dbReference type="Proteomes" id="UP000006859">
    <property type="component" value="Chromosome"/>
</dbReference>
<dbReference type="AlphaFoldDB" id="E0SG37"/>
<name>E0SG37_DICD3</name>
<dbReference type="KEGG" id="ddd:Dda3937_04107"/>
<evidence type="ECO:0000313" key="2">
    <source>
        <dbReference type="EMBL" id="ADM98892.1"/>
    </source>
</evidence>
<evidence type="ECO:0000256" key="1">
    <source>
        <dbReference type="SAM" id="Phobius"/>
    </source>
</evidence>